<dbReference type="PANTHER" id="PTHR33171:SF17">
    <property type="entry name" value="LARA-LIKE N-TERMINAL DOMAIN-CONTAINING PROTEIN"/>
    <property type="match status" value="1"/>
</dbReference>
<dbReference type="eggNOG" id="COG3875">
    <property type="taxonomic scope" value="Bacteria"/>
</dbReference>
<name>I4C8M9_DESTA</name>
<evidence type="ECO:0000313" key="3">
    <source>
        <dbReference type="EMBL" id="AFM25920.1"/>
    </source>
</evidence>
<accession>I4C8M9</accession>
<proteinExistence type="predicted"/>
<dbReference type="SUPFAM" id="SSF53335">
    <property type="entry name" value="S-adenosyl-L-methionine-dependent methyltransferases"/>
    <property type="match status" value="1"/>
</dbReference>
<dbReference type="GO" id="GO:0050043">
    <property type="term" value="F:lactate racemase activity"/>
    <property type="evidence" value="ECO:0007669"/>
    <property type="project" value="InterPro"/>
</dbReference>
<organism evidence="3 4">
    <name type="scientific">Desulfomonile tiedjei (strain ATCC 49306 / DSM 6799 / DCB-1)</name>
    <dbReference type="NCBI Taxonomy" id="706587"/>
    <lineage>
        <taxon>Bacteria</taxon>
        <taxon>Pseudomonadati</taxon>
        <taxon>Thermodesulfobacteriota</taxon>
        <taxon>Desulfomonilia</taxon>
        <taxon>Desulfomonilales</taxon>
        <taxon>Desulfomonilaceae</taxon>
        <taxon>Desulfomonile</taxon>
    </lineage>
</organism>
<dbReference type="InterPro" id="IPR047926">
    <property type="entry name" value="Ni_dep_LarA"/>
</dbReference>
<reference evidence="4" key="1">
    <citation type="submission" date="2012-06" db="EMBL/GenBank/DDBJ databases">
        <title>Complete sequence of chromosome of Desulfomonile tiedjei DSM 6799.</title>
        <authorList>
            <person name="Lucas S."/>
            <person name="Copeland A."/>
            <person name="Lapidus A."/>
            <person name="Glavina del Rio T."/>
            <person name="Dalin E."/>
            <person name="Tice H."/>
            <person name="Bruce D."/>
            <person name="Goodwin L."/>
            <person name="Pitluck S."/>
            <person name="Peters L."/>
            <person name="Ovchinnikova G."/>
            <person name="Zeytun A."/>
            <person name="Lu M."/>
            <person name="Kyrpides N."/>
            <person name="Mavromatis K."/>
            <person name="Ivanova N."/>
            <person name="Brettin T."/>
            <person name="Detter J.C."/>
            <person name="Han C."/>
            <person name="Larimer F."/>
            <person name="Land M."/>
            <person name="Hauser L."/>
            <person name="Markowitz V."/>
            <person name="Cheng J.-F."/>
            <person name="Hugenholtz P."/>
            <person name="Woyke T."/>
            <person name="Wu D."/>
            <person name="Spring S."/>
            <person name="Schroeder M."/>
            <person name="Brambilla E."/>
            <person name="Klenk H.-P."/>
            <person name="Eisen J.A."/>
        </authorList>
    </citation>
    <scope>NUCLEOTIDE SEQUENCE [LARGE SCALE GENOMIC DNA]</scope>
    <source>
        <strain evidence="4">ATCC 49306 / DSM 6799 / DCB-1</strain>
    </source>
</reference>
<dbReference type="KEGG" id="dti:Desti_3261"/>
<dbReference type="STRING" id="706587.Desti_3261"/>
<dbReference type="InterPro" id="IPR018657">
    <property type="entry name" value="LarA-like_N"/>
</dbReference>
<dbReference type="Gene3D" id="3.40.50.11440">
    <property type="match status" value="1"/>
</dbReference>
<feature type="domain" description="LarA-like N-terminal" evidence="1">
    <location>
        <begin position="7"/>
        <end position="210"/>
    </location>
</feature>
<dbReference type="AlphaFoldDB" id="I4C8M9"/>
<dbReference type="InterPro" id="IPR048520">
    <property type="entry name" value="LarA_C"/>
</dbReference>
<dbReference type="InterPro" id="IPR029063">
    <property type="entry name" value="SAM-dependent_MTases_sf"/>
</dbReference>
<gene>
    <name evidence="3" type="ordered locus">Desti_3261</name>
</gene>
<dbReference type="NCBIfam" id="NF033504">
    <property type="entry name" value="Ni_dep_LarA"/>
    <property type="match status" value="1"/>
</dbReference>
<dbReference type="InterPro" id="IPR048068">
    <property type="entry name" value="LarA-like"/>
</dbReference>
<sequence length="421" mass="45475">MHVVLKYGEAERRLEIPEKADVTILRPATLPPVKDLKIALEEALAHPLDNPSFQETIRTIAPKTVAIAVPDETRPSPLGVILPVLLKQIESIAPHLDASAISIIVGGGLHQPMADHALRRIIPPTVAARCTIVAHDAINSRMADLGLTSRGTPVLVNARFAEADLKIVVGQIDPHQFVGFTGGSKGAVIGLAAAKTIEHNHGLMFDSRAQVGRLSDNPVREDLNEAGRMVGIHLVVNLVLDSDKQPVSALAGHPVSVLTAGAEVCRSVYGVKISGKFDVVVASCGGHPRDICLYQAQKGLNLASQTLKHGGKILLLAACPQGVGDDVYYEYVSRFRTPQEVLEHFRSLGFKMGAHKAYLFGRTLDNFDVAIASELDTAILDRCLLRSAEPEEQIRRWIEEFEGTPRVAVVPNANTTFFVAE</sequence>
<evidence type="ECO:0000259" key="2">
    <source>
        <dbReference type="Pfam" id="PF21113"/>
    </source>
</evidence>
<dbReference type="Gene3D" id="3.90.226.30">
    <property type="match status" value="1"/>
</dbReference>
<dbReference type="RefSeq" id="WP_014811054.1">
    <property type="nucleotide sequence ID" value="NC_018025.1"/>
</dbReference>
<dbReference type="Pfam" id="PF21113">
    <property type="entry name" value="LarA_C"/>
    <property type="match status" value="1"/>
</dbReference>
<feature type="domain" description="Lactate racemase C-terminal" evidence="2">
    <location>
        <begin position="277"/>
        <end position="412"/>
    </location>
</feature>
<keyword evidence="4" id="KW-1185">Reference proteome</keyword>
<dbReference type="PATRIC" id="fig|706587.4.peg.3714"/>
<evidence type="ECO:0000259" key="1">
    <source>
        <dbReference type="Pfam" id="PF09861"/>
    </source>
</evidence>
<protein>
    <submittedName>
        <fullName evidence="3">Uncharacterized protein</fullName>
    </submittedName>
</protein>
<dbReference type="Proteomes" id="UP000006055">
    <property type="component" value="Chromosome"/>
</dbReference>
<dbReference type="InterPro" id="IPR043166">
    <property type="entry name" value="LarA-like_C"/>
</dbReference>
<dbReference type="OrthoDB" id="9770545at2"/>
<dbReference type="PANTHER" id="PTHR33171">
    <property type="entry name" value="LAR_N DOMAIN-CONTAINING PROTEIN"/>
    <property type="match status" value="1"/>
</dbReference>
<dbReference type="Pfam" id="PF09861">
    <property type="entry name" value="Lar_N"/>
    <property type="match status" value="1"/>
</dbReference>
<dbReference type="EMBL" id="CP003360">
    <property type="protein sequence ID" value="AFM25920.1"/>
    <property type="molecule type" value="Genomic_DNA"/>
</dbReference>
<evidence type="ECO:0000313" key="4">
    <source>
        <dbReference type="Proteomes" id="UP000006055"/>
    </source>
</evidence>
<dbReference type="HOGENOM" id="CLU_050189_0_0_7"/>